<dbReference type="InterPro" id="IPR025559">
    <property type="entry name" value="Eis_dom"/>
</dbReference>
<dbReference type="SUPFAM" id="SSF55718">
    <property type="entry name" value="SCP-like"/>
    <property type="match status" value="1"/>
</dbReference>
<sequence length="425" mass="46319">MTDSAVIDIRPVAEEDLPAWTRAWGNGYLRPYAESSVDSIRSAAARDRLIGAFDRDRCVGTYRSSPQELTVPGGAVLPVSAISRVSVAGTHRRRGLLRRMVVTDLEEAFARGEPLAVLDAARYPLYGRFGFGPATAMAWFEIDVHRAGVDPLRTGDTSGVLLVDPREYLKAAPGVYERLRAVQPGALRRDEEWWQEATGQHVTGSASEGPEPFFALHLDPDTGEADGLLCFDAEETWEAMLPRSPLWVRDLIAVSPRAEAALLRYAVTVDWVTAVHLPYRAPDTLLPLWLGDPRAARISALSDYMWLRILDAPRSLSARTYGVDGSLVLEVADAAGYAAGTWLLEGGPDGASCVRTTRGPDLRIQVRDLASLYLGDDSATRLAVLGGTEEVRPGALARADAMFRTGRRPWSPRAVRGSRYQAGAP</sequence>
<evidence type="ECO:0000313" key="7">
    <source>
        <dbReference type="Proteomes" id="UP001501358"/>
    </source>
</evidence>
<dbReference type="Pfam" id="PF13527">
    <property type="entry name" value="Acetyltransf_9"/>
    <property type="match status" value="1"/>
</dbReference>
<dbReference type="InterPro" id="IPR051554">
    <property type="entry name" value="Acetyltransferase_Eis"/>
</dbReference>
<dbReference type="PANTHER" id="PTHR37817:SF1">
    <property type="entry name" value="N-ACETYLTRANSFERASE EIS"/>
    <property type="match status" value="1"/>
</dbReference>
<comment type="caution">
    <text evidence="6">The sequence shown here is derived from an EMBL/GenBank/DDBJ whole genome shotgun (WGS) entry which is preliminary data.</text>
</comment>
<dbReference type="InterPro" id="IPR000182">
    <property type="entry name" value="GNAT_dom"/>
</dbReference>
<dbReference type="Gene3D" id="3.40.630.30">
    <property type="match status" value="2"/>
</dbReference>
<feature type="binding site" evidence="4">
    <location>
        <begin position="93"/>
        <end position="98"/>
    </location>
    <ligand>
        <name>acetyl-CoA</name>
        <dbReference type="ChEBI" id="CHEBI:57288"/>
    </ligand>
</feature>
<dbReference type="RefSeq" id="WP_344385873.1">
    <property type="nucleotide sequence ID" value="NZ_BAAATA010000047.1"/>
</dbReference>
<dbReference type="InterPro" id="IPR016181">
    <property type="entry name" value="Acyl_CoA_acyltransferase"/>
</dbReference>
<keyword evidence="3 4" id="KW-0012">Acyltransferase</keyword>
<evidence type="ECO:0000256" key="4">
    <source>
        <dbReference type="HAMAP-Rule" id="MF_01812"/>
    </source>
</evidence>
<protein>
    <submittedName>
        <fullName evidence="6">GNAT family N-acetyltransferase</fullName>
    </submittedName>
</protein>
<proteinExistence type="inferred from homology"/>
<evidence type="ECO:0000256" key="2">
    <source>
        <dbReference type="ARBA" id="ARBA00022679"/>
    </source>
</evidence>
<dbReference type="Proteomes" id="UP001501358">
    <property type="component" value="Unassembled WGS sequence"/>
</dbReference>
<dbReference type="PROSITE" id="PS51186">
    <property type="entry name" value="GNAT"/>
    <property type="match status" value="1"/>
</dbReference>
<dbReference type="NCBIfam" id="NF002367">
    <property type="entry name" value="PRK01346.1-4"/>
    <property type="match status" value="1"/>
</dbReference>
<dbReference type="HAMAP" id="MF_01812">
    <property type="entry name" value="Eis"/>
    <property type="match status" value="1"/>
</dbReference>
<gene>
    <name evidence="6" type="ORF">GCM10010406_52180</name>
</gene>
<dbReference type="Pfam" id="PF17668">
    <property type="entry name" value="Acetyltransf_17"/>
    <property type="match status" value="1"/>
</dbReference>
<name>A0ABN3MUN7_9ACTN</name>
<feature type="domain" description="N-acetyltransferase" evidence="5">
    <location>
        <begin position="7"/>
        <end position="167"/>
    </location>
</feature>
<evidence type="ECO:0000259" key="5">
    <source>
        <dbReference type="PROSITE" id="PS51186"/>
    </source>
</evidence>
<comment type="subunit">
    <text evidence="4">Homohexamer; trimer of dimers.</text>
</comment>
<dbReference type="PANTHER" id="PTHR37817">
    <property type="entry name" value="N-ACETYLTRANSFERASE EIS"/>
    <property type="match status" value="1"/>
</dbReference>
<dbReference type="EMBL" id="BAAATA010000047">
    <property type="protein sequence ID" value="GAA2509274.1"/>
    <property type="molecule type" value="Genomic_DNA"/>
</dbReference>
<accession>A0ABN3MUN7</accession>
<dbReference type="SUPFAM" id="SSF55729">
    <property type="entry name" value="Acyl-CoA N-acyltransferases (Nat)"/>
    <property type="match status" value="1"/>
</dbReference>
<reference evidence="6 7" key="1">
    <citation type="journal article" date="2019" name="Int. J. Syst. Evol. Microbiol.">
        <title>The Global Catalogue of Microorganisms (GCM) 10K type strain sequencing project: providing services to taxonomists for standard genome sequencing and annotation.</title>
        <authorList>
            <consortium name="The Broad Institute Genomics Platform"/>
            <consortium name="The Broad Institute Genome Sequencing Center for Infectious Disease"/>
            <person name="Wu L."/>
            <person name="Ma J."/>
        </authorList>
    </citation>
    <scope>NUCLEOTIDE SEQUENCE [LARGE SCALE GENOMIC DNA]</scope>
    <source>
        <strain evidence="6 7">JCM 6307</strain>
    </source>
</reference>
<evidence type="ECO:0000256" key="1">
    <source>
        <dbReference type="ARBA" id="ARBA00009213"/>
    </source>
</evidence>
<keyword evidence="7" id="KW-1185">Reference proteome</keyword>
<feature type="binding site" evidence="4">
    <location>
        <begin position="85"/>
        <end position="87"/>
    </location>
    <ligand>
        <name>acetyl-CoA</name>
        <dbReference type="ChEBI" id="CHEBI:57288"/>
    </ligand>
</feature>
<organism evidence="6 7">
    <name type="scientific">Streptomyces thermolineatus</name>
    <dbReference type="NCBI Taxonomy" id="44033"/>
    <lineage>
        <taxon>Bacteria</taxon>
        <taxon>Bacillati</taxon>
        <taxon>Actinomycetota</taxon>
        <taxon>Actinomycetes</taxon>
        <taxon>Kitasatosporales</taxon>
        <taxon>Streptomycetaceae</taxon>
        <taxon>Streptomyces</taxon>
    </lineage>
</organism>
<dbReference type="Gene3D" id="3.30.1050.10">
    <property type="entry name" value="SCP2 sterol-binding domain"/>
    <property type="match status" value="1"/>
</dbReference>
<keyword evidence="2 4" id="KW-0808">Transferase</keyword>
<dbReference type="InterPro" id="IPR041380">
    <property type="entry name" value="Acetyltransf_17"/>
</dbReference>
<dbReference type="Pfam" id="PF13530">
    <property type="entry name" value="SCP2_2"/>
    <property type="match status" value="1"/>
</dbReference>
<dbReference type="InterPro" id="IPR036527">
    <property type="entry name" value="SCP2_sterol-bd_dom_sf"/>
</dbReference>
<evidence type="ECO:0000256" key="3">
    <source>
        <dbReference type="ARBA" id="ARBA00023315"/>
    </source>
</evidence>
<dbReference type="InterPro" id="IPR022902">
    <property type="entry name" value="NAcTrfase_Eis"/>
</dbReference>
<comment type="caution">
    <text evidence="4">Lacks conserved residue(s) required for the propagation of feature annotation.</text>
</comment>
<feature type="active site" description="Proton donor" evidence="4">
    <location>
        <position position="126"/>
    </location>
</feature>
<comment type="similarity">
    <text evidence="1 4">Belongs to the acetyltransferase Eis family.</text>
</comment>
<evidence type="ECO:0000313" key="6">
    <source>
        <dbReference type="EMBL" id="GAA2509274.1"/>
    </source>
</evidence>